<dbReference type="KEGG" id="smar:SM39_0591"/>
<dbReference type="PANTHER" id="PTHR30537">
    <property type="entry name" value="HTH-TYPE TRANSCRIPTIONAL REGULATOR"/>
    <property type="match status" value="1"/>
</dbReference>
<dbReference type="Gene3D" id="3.40.190.290">
    <property type="match status" value="1"/>
</dbReference>
<feature type="domain" description="HTH lysR-type" evidence="6">
    <location>
        <begin position="6"/>
        <end position="63"/>
    </location>
</feature>
<evidence type="ECO:0000313" key="7">
    <source>
        <dbReference type="EMBL" id="BAO32651.1"/>
    </source>
</evidence>
<evidence type="ECO:0000256" key="3">
    <source>
        <dbReference type="ARBA" id="ARBA00023015"/>
    </source>
</evidence>
<name>A0AAT9DVE6_SERMA</name>
<evidence type="ECO:0000256" key="4">
    <source>
        <dbReference type="ARBA" id="ARBA00023125"/>
    </source>
</evidence>
<keyword evidence="3" id="KW-0805">Transcription regulation</keyword>
<dbReference type="InterPro" id="IPR005119">
    <property type="entry name" value="LysR_subst-bd"/>
</dbReference>
<dbReference type="PANTHER" id="PTHR30537:SF31">
    <property type="entry name" value="TRANSCRIPTIONAL REGULATOR, LYSR FAMILY"/>
    <property type="match status" value="1"/>
</dbReference>
<reference evidence="7" key="1">
    <citation type="journal article" date="2014" name="Genome Biol. Evol.">
        <title>Genome evolution and plasticity of Serratia marcescens, an important multidrug-resistant nosocomial pathogen.</title>
        <authorList>
            <person name="Iguchi A."/>
            <person name="Nagaya Y."/>
            <person name="Pradel E."/>
            <person name="Ooka T."/>
            <person name="Ogura Y."/>
            <person name="Katsura K."/>
            <person name="Kurokawa K."/>
            <person name="Oshima K."/>
            <person name="Hattori M."/>
            <person name="Parkhill J."/>
            <person name="Sebaihia M."/>
            <person name="Coulthurst S.J."/>
            <person name="Gotoh N."/>
            <person name="Thomson N.R."/>
            <person name="Ewbank J.J."/>
            <person name="Hayashi T."/>
        </authorList>
    </citation>
    <scope>NUCLEOTIDE SEQUENCE</scope>
    <source>
        <strain evidence="7">SM39</strain>
    </source>
</reference>
<evidence type="ECO:0000256" key="1">
    <source>
        <dbReference type="ARBA" id="ARBA00009437"/>
    </source>
</evidence>
<dbReference type="EMBL" id="AP013063">
    <property type="protein sequence ID" value="BAO32651.1"/>
    <property type="molecule type" value="Genomic_DNA"/>
</dbReference>
<keyword evidence="2" id="KW-0678">Repressor</keyword>
<protein>
    <submittedName>
        <fullName evidence="7">LysR-family transcriptional regulator</fullName>
    </submittedName>
</protein>
<dbReference type="SUPFAM" id="SSF53850">
    <property type="entry name" value="Periplasmic binding protein-like II"/>
    <property type="match status" value="1"/>
</dbReference>
<dbReference type="InterPro" id="IPR058163">
    <property type="entry name" value="LysR-type_TF_proteobact-type"/>
</dbReference>
<dbReference type="Pfam" id="PF00126">
    <property type="entry name" value="HTH_1"/>
    <property type="match status" value="1"/>
</dbReference>
<evidence type="ECO:0000256" key="2">
    <source>
        <dbReference type="ARBA" id="ARBA00022491"/>
    </source>
</evidence>
<comment type="similarity">
    <text evidence="1">Belongs to the LysR transcriptional regulatory family.</text>
</comment>
<dbReference type="InterPro" id="IPR036390">
    <property type="entry name" value="WH_DNA-bd_sf"/>
</dbReference>
<dbReference type="PROSITE" id="PS50931">
    <property type="entry name" value="HTH_LYSR"/>
    <property type="match status" value="1"/>
</dbReference>
<evidence type="ECO:0000259" key="6">
    <source>
        <dbReference type="PROSITE" id="PS50931"/>
    </source>
</evidence>
<dbReference type="InterPro" id="IPR000847">
    <property type="entry name" value="LysR_HTH_N"/>
</dbReference>
<keyword evidence="4" id="KW-0238">DNA-binding</keyword>
<accession>A0AAT9DVE6</accession>
<dbReference type="InterPro" id="IPR036388">
    <property type="entry name" value="WH-like_DNA-bd_sf"/>
</dbReference>
<organism evidence="7">
    <name type="scientific">Serratia marcescens SM39</name>
    <dbReference type="NCBI Taxonomy" id="1334564"/>
    <lineage>
        <taxon>Bacteria</taxon>
        <taxon>Pseudomonadati</taxon>
        <taxon>Pseudomonadota</taxon>
        <taxon>Gammaproteobacteria</taxon>
        <taxon>Enterobacterales</taxon>
        <taxon>Yersiniaceae</taxon>
        <taxon>Serratia</taxon>
    </lineage>
</organism>
<dbReference type="RefSeq" id="WP_041033827.1">
    <property type="nucleotide sequence ID" value="NZ_AP013063.1"/>
</dbReference>
<gene>
    <name evidence="7" type="ORF">SM39_0591</name>
</gene>
<dbReference type="Gene3D" id="1.10.10.10">
    <property type="entry name" value="Winged helix-like DNA-binding domain superfamily/Winged helix DNA-binding domain"/>
    <property type="match status" value="1"/>
</dbReference>
<dbReference type="AlphaFoldDB" id="A0AAT9DVE6"/>
<keyword evidence="5" id="KW-0804">Transcription</keyword>
<dbReference type="GO" id="GO:0003700">
    <property type="term" value="F:DNA-binding transcription factor activity"/>
    <property type="evidence" value="ECO:0007669"/>
    <property type="project" value="InterPro"/>
</dbReference>
<dbReference type="GO" id="GO:0006351">
    <property type="term" value="P:DNA-templated transcription"/>
    <property type="evidence" value="ECO:0007669"/>
    <property type="project" value="TreeGrafter"/>
</dbReference>
<proteinExistence type="inferred from homology"/>
<dbReference type="FunFam" id="1.10.10.10:FF:000001">
    <property type="entry name" value="LysR family transcriptional regulator"/>
    <property type="match status" value="1"/>
</dbReference>
<dbReference type="SUPFAM" id="SSF46785">
    <property type="entry name" value="Winged helix' DNA-binding domain"/>
    <property type="match status" value="1"/>
</dbReference>
<dbReference type="Pfam" id="PF03466">
    <property type="entry name" value="LysR_substrate"/>
    <property type="match status" value="1"/>
</dbReference>
<dbReference type="GO" id="GO:0043565">
    <property type="term" value="F:sequence-specific DNA binding"/>
    <property type="evidence" value="ECO:0007669"/>
    <property type="project" value="TreeGrafter"/>
</dbReference>
<sequence length="317" mass="35202">MSGLVDGLDDLYYFTLVAQHGGYSAASRVTGITKNKLSIRVAALEKRLGIRLLQRTTRNVAPTEMGQRLMEHGLAMLLEVNAAQEMIANSLSDPSGQVRITCPSLAARLVLPACIAEFMALYPKINIQLMATDNRFDPVSDRIDIAIRLRERKDIELGFVAKELGKSVRIFVATPEYLETKGFPILLSDLSQHALLSLIDIEHEQSWEFTDAQGNASVLEASIRLACREWDIVRHALFSHQGIAILPDIICHADLQSGRLIQVLPQWHSPPLIAHMVFPTRRGMLPAVRVLVDFLAERLPGLLATIVRDESGKSKKV</sequence>
<evidence type="ECO:0000256" key="5">
    <source>
        <dbReference type="ARBA" id="ARBA00023163"/>
    </source>
</evidence>